<keyword evidence="2" id="KW-1185">Reference proteome</keyword>
<proteinExistence type="predicted"/>
<comment type="caution">
    <text evidence="1">The sequence shown here is derived from an EMBL/GenBank/DDBJ whole genome shotgun (WGS) entry which is preliminary data.</text>
</comment>
<evidence type="ECO:0000313" key="2">
    <source>
        <dbReference type="Proteomes" id="UP001196413"/>
    </source>
</evidence>
<gene>
    <name evidence="1" type="ORF">KIN20_003540</name>
</gene>
<organism evidence="1 2">
    <name type="scientific">Parelaphostrongylus tenuis</name>
    <name type="common">Meningeal worm</name>
    <dbReference type="NCBI Taxonomy" id="148309"/>
    <lineage>
        <taxon>Eukaryota</taxon>
        <taxon>Metazoa</taxon>
        <taxon>Ecdysozoa</taxon>
        <taxon>Nematoda</taxon>
        <taxon>Chromadorea</taxon>
        <taxon>Rhabditida</taxon>
        <taxon>Rhabditina</taxon>
        <taxon>Rhabditomorpha</taxon>
        <taxon>Strongyloidea</taxon>
        <taxon>Metastrongylidae</taxon>
        <taxon>Parelaphostrongylus</taxon>
    </lineage>
</organism>
<dbReference type="AlphaFoldDB" id="A0AAD5MFU1"/>
<evidence type="ECO:0000313" key="1">
    <source>
        <dbReference type="EMBL" id="KAJ1348277.1"/>
    </source>
</evidence>
<dbReference type="EMBL" id="JAHQIW010000470">
    <property type="protein sequence ID" value="KAJ1348277.1"/>
    <property type="molecule type" value="Genomic_DNA"/>
</dbReference>
<accession>A0AAD5MFU1</accession>
<name>A0AAD5MFU1_PARTN</name>
<dbReference type="Proteomes" id="UP001196413">
    <property type="component" value="Unassembled WGS sequence"/>
</dbReference>
<reference evidence="1" key="1">
    <citation type="submission" date="2021-06" db="EMBL/GenBank/DDBJ databases">
        <title>Parelaphostrongylus tenuis whole genome reference sequence.</title>
        <authorList>
            <person name="Garwood T.J."/>
            <person name="Larsen P.A."/>
            <person name="Fountain-Jones N.M."/>
            <person name="Garbe J.R."/>
            <person name="Macchietto M.G."/>
            <person name="Kania S.A."/>
            <person name="Gerhold R.W."/>
            <person name="Richards J.E."/>
            <person name="Wolf T.M."/>
        </authorList>
    </citation>
    <scope>NUCLEOTIDE SEQUENCE</scope>
    <source>
        <strain evidence="1">MNPRO001-30</strain>
        <tissue evidence="1">Meninges</tissue>
    </source>
</reference>
<sequence length="92" mass="9924">MKKFMKTFGQTLRAIQGSQNSQVTAEAICEAIEDLYGERMRESELIARNAGICTLKGYLSAELSGTKCTVQLTNAETSALNCTGAIADLMRG</sequence>
<protein>
    <submittedName>
        <fullName evidence="1">Uncharacterized protein</fullName>
    </submittedName>
</protein>